<name>A0A016S7V1_9BILA</name>
<dbReference type="CDD" id="cd00170">
    <property type="entry name" value="SEC14"/>
    <property type="match status" value="1"/>
</dbReference>
<dbReference type="SUPFAM" id="SSF49354">
    <property type="entry name" value="PapD-like"/>
    <property type="match status" value="1"/>
</dbReference>
<dbReference type="InterPro" id="IPR036865">
    <property type="entry name" value="CRAL-TRIO_dom_sf"/>
</dbReference>
<feature type="region of interest" description="Disordered" evidence="1">
    <location>
        <begin position="539"/>
        <end position="567"/>
    </location>
</feature>
<dbReference type="SUPFAM" id="SSF46938">
    <property type="entry name" value="CRAL/TRIO N-terminal domain"/>
    <property type="match status" value="1"/>
</dbReference>
<dbReference type="EMBL" id="JARK01001613">
    <property type="protein sequence ID" value="EYB86511.1"/>
    <property type="molecule type" value="Genomic_DNA"/>
</dbReference>
<evidence type="ECO:0000256" key="2">
    <source>
        <dbReference type="SAM" id="Phobius"/>
    </source>
</evidence>
<accession>A0A016S7V1</accession>
<sequence length="567" mass="64731">MTDPISAGNGKAKTNEGTMESKAMQDLRARILQDKLSRKCSEEDLKRLKSEDWWLSTFLRAHNYDVDVTYAVIAECVQWRKNFQVENISILGIKPLLDRQVVYLHGKDLADFSILWINLAQYRPGDTGFENVFVFWLERHTMETKGQPLTILLDMTSTSMKNMDFNIFKFMLHALKYYYPSIVQDMIVFESPTMLNASWRVVKSWLDPAHPQIHQVTRQSISQFVDSKYLPAHMGGEDTFKFTMDDLAKCLPAAGRQENGNNNSDAEQSQEKNVLDSVVMKGAVTFDDDDEDATRKAPLTLNARKMSNGNGSVKRSIPQTLKPAVDARLNSPEVDWIKNAFLYISPRDVLTLHRVENLAEYLEVVAIRNTSTESVMFKIKTTSPEKFRVRPSMGVIPAGSTEIIRVYLQSEYKTSCSREKFLLMALETENNNLETFTDLWKKVDKDKKVEQKLRCRVSDDGSNDGSDKPERKISASTQHGLIDELRTECGRLQRVHYMLVMVVLVLFLTQAALLIYARSNYSTLRASIEELALKISATQCPEPTTEPTPSPITPKYERPPDMYEEDL</sequence>
<dbReference type="PANTHER" id="PTHR46384:SF1">
    <property type="entry name" value="MOTILE SPERM DOMAIN-CONTAINING PROTEIN 2"/>
    <property type="match status" value="1"/>
</dbReference>
<feature type="region of interest" description="Disordered" evidence="1">
    <location>
        <begin position="1"/>
        <end position="21"/>
    </location>
</feature>
<accession>A0A0D6L8N9</accession>
<protein>
    <submittedName>
        <fullName evidence="3">Uncharacterized protein</fullName>
    </submittedName>
</protein>
<feature type="region of interest" description="Disordered" evidence="1">
    <location>
        <begin position="456"/>
        <end position="475"/>
    </location>
</feature>
<dbReference type="STRING" id="53326.A0A016S7V1"/>
<dbReference type="InterPro" id="IPR013783">
    <property type="entry name" value="Ig-like_fold"/>
</dbReference>
<dbReference type="OrthoDB" id="407959at2759"/>
<dbReference type="Pfam" id="PF00650">
    <property type="entry name" value="CRAL_TRIO"/>
    <property type="match status" value="1"/>
</dbReference>
<keyword evidence="2" id="KW-1133">Transmembrane helix</keyword>
<dbReference type="PROSITE" id="PS50191">
    <property type="entry name" value="CRAL_TRIO"/>
    <property type="match status" value="1"/>
</dbReference>
<keyword evidence="2" id="KW-0812">Transmembrane</keyword>
<proteinExistence type="predicted"/>
<dbReference type="GO" id="GO:0012505">
    <property type="term" value="C:endomembrane system"/>
    <property type="evidence" value="ECO:0007669"/>
    <property type="project" value="TreeGrafter"/>
</dbReference>
<dbReference type="Pfam" id="PF00635">
    <property type="entry name" value="Motile_Sperm"/>
    <property type="match status" value="1"/>
</dbReference>
<dbReference type="InterPro" id="IPR008962">
    <property type="entry name" value="PapD-like_sf"/>
</dbReference>
<comment type="caution">
    <text evidence="3">The sequence shown here is derived from an EMBL/GenBank/DDBJ whole genome shotgun (WGS) entry which is preliminary data.</text>
</comment>
<dbReference type="InterPro" id="IPR000535">
    <property type="entry name" value="MSP_dom"/>
</dbReference>
<dbReference type="AlphaFoldDB" id="A0A016S7V1"/>
<feature type="compositionally biased region" description="Polar residues" evidence="1">
    <location>
        <begin position="258"/>
        <end position="267"/>
    </location>
</feature>
<gene>
    <name evidence="3" type="primary">Acey_s0277.g1106</name>
    <name evidence="3" type="synonym">Acey-hpo-28</name>
    <name evidence="3" type="ORF">Y032_0277g1106</name>
</gene>
<dbReference type="Gene3D" id="3.40.525.10">
    <property type="entry name" value="CRAL-TRIO lipid binding domain"/>
    <property type="match status" value="1"/>
</dbReference>
<reference evidence="4" key="1">
    <citation type="journal article" date="2015" name="Nat. Genet.">
        <title>The genome and transcriptome of the zoonotic hookworm Ancylostoma ceylanicum identify infection-specific gene families.</title>
        <authorList>
            <person name="Schwarz E.M."/>
            <person name="Hu Y."/>
            <person name="Antoshechkin I."/>
            <person name="Miller M.M."/>
            <person name="Sternberg P.W."/>
            <person name="Aroian R.V."/>
        </authorList>
    </citation>
    <scope>NUCLEOTIDE SEQUENCE</scope>
    <source>
        <strain evidence="4">HY135</strain>
    </source>
</reference>
<keyword evidence="4" id="KW-1185">Reference proteome</keyword>
<dbReference type="InterPro" id="IPR001251">
    <property type="entry name" value="CRAL-TRIO_dom"/>
</dbReference>
<keyword evidence="2" id="KW-0472">Membrane</keyword>
<evidence type="ECO:0000313" key="3">
    <source>
        <dbReference type="EMBL" id="EYB86511.1"/>
    </source>
</evidence>
<feature type="transmembrane region" description="Helical" evidence="2">
    <location>
        <begin position="495"/>
        <end position="517"/>
    </location>
</feature>
<evidence type="ECO:0000313" key="4">
    <source>
        <dbReference type="Proteomes" id="UP000024635"/>
    </source>
</evidence>
<evidence type="ECO:0000256" key="1">
    <source>
        <dbReference type="SAM" id="MobiDB-lite"/>
    </source>
</evidence>
<dbReference type="SMART" id="SM00516">
    <property type="entry name" value="SEC14"/>
    <property type="match status" value="1"/>
</dbReference>
<dbReference type="GO" id="GO:0140284">
    <property type="term" value="C:endoplasmic reticulum-endosome membrane contact site"/>
    <property type="evidence" value="ECO:0007669"/>
    <property type="project" value="TreeGrafter"/>
</dbReference>
<dbReference type="PANTHER" id="PTHR46384">
    <property type="entry name" value="MOTILE SPERM DOMAIN-CONTAINING PROTEIN 2"/>
    <property type="match status" value="1"/>
</dbReference>
<dbReference type="Gene3D" id="2.60.40.10">
    <property type="entry name" value="Immunoglobulins"/>
    <property type="match status" value="1"/>
</dbReference>
<feature type="compositionally biased region" description="Basic and acidic residues" evidence="1">
    <location>
        <begin position="456"/>
        <end position="473"/>
    </location>
</feature>
<feature type="region of interest" description="Disordered" evidence="1">
    <location>
        <begin position="254"/>
        <end position="274"/>
    </location>
</feature>
<dbReference type="Proteomes" id="UP000024635">
    <property type="component" value="Unassembled WGS sequence"/>
</dbReference>
<dbReference type="InterPro" id="IPR036273">
    <property type="entry name" value="CRAL/TRIO_N_dom_sf"/>
</dbReference>
<dbReference type="PROSITE" id="PS50202">
    <property type="entry name" value="MSP"/>
    <property type="match status" value="1"/>
</dbReference>
<organism evidence="3 4">
    <name type="scientific">Ancylostoma ceylanicum</name>
    <dbReference type="NCBI Taxonomy" id="53326"/>
    <lineage>
        <taxon>Eukaryota</taxon>
        <taxon>Metazoa</taxon>
        <taxon>Ecdysozoa</taxon>
        <taxon>Nematoda</taxon>
        <taxon>Chromadorea</taxon>
        <taxon>Rhabditida</taxon>
        <taxon>Rhabditina</taxon>
        <taxon>Rhabditomorpha</taxon>
        <taxon>Strongyloidea</taxon>
        <taxon>Ancylostomatidae</taxon>
        <taxon>Ancylostomatinae</taxon>
        <taxon>Ancylostoma</taxon>
    </lineage>
</organism>
<dbReference type="InterPro" id="IPR053012">
    <property type="entry name" value="ER-organelle_contact"/>
</dbReference>
<dbReference type="SUPFAM" id="SSF52087">
    <property type="entry name" value="CRAL/TRIO domain"/>
    <property type="match status" value="1"/>
</dbReference>